<dbReference type="EMBL" id="WMZU01000013">
    <property type="protein sequence ID" value="MTS27573.1"/>
    <property type="molecule type" value="Genomic_DNA"/>
</dbReference>
<evidence type="ECO:0000313" key="2">
    <source>
        <dbReference type="Proteomes" id="UP000472755"/>
    </source>
</evidence>
<comment type="caution">
    <text evidence="1">The sequence shown here is derived from an EMBL/GenBank/DDBJ whole genome shotgun (WGS) entry which is preliminary data.</text>
</comment>
<sequence length="146" mass="15214">MRFQAFYRFTHCVGFLSIDKEQFRKSIVPVFGKRQHFRHCVSGGSSDVPSAGVSTELLTSSAASISLALSEAFADSGDVLLSPDVCAFELLDGILVLSVVSAEALCEDDDACEALGETGGADSAGVLSDVDADALTDSSASFCFAS</sequence>
<proteinExistence type="predicted"/>
<dbReference type="Proteomes" id="UP000472755">
    <property type="component" value="Unassembled WGS sequence"/>
</dbReference>
<dbReference type="RefSeq" id="WP_040910569.1">
    <property type="nucleotide sequence ID" value="NZ_WMZQ01000022.1"/>
</dbReference>
<evidence type="ECO:0000313" key="1">
    <source>
        <dbReference type="EMBL" id="MTS27573.1"/>
    </source>
</evidence>
<organism evidence="1 2">
    <name type="scientific">Ruthenibacterium lactatiformans</name>
    <dbReference type="NCBI Taxonomy" id="1550024"/>
    <lineage>
        <taxon>Bacteria</taxon>
        <taxon>Bacillati</taxon>
        <taxon>Bacillota</taxon>
        <taxon>Clostridia</taxon>
        <taxon>Eubacteriales</taxon>
        <taxon>Oscillospiraceae</taxon>
        <taxon>Ruthenibacterium</taxon>
    </lineage>
</organism>
<dbReference type="AlphaFoldDB" id="A0A6L6LRX8"/>
<gene>
    <name evidence="1" type="ORF">GMD59_09765</name>
</gene>
<reference evidence="1 2" key="1">
    <citation type="journal article" date="2019" name="Nat. Med.">
        <title>A library of human gut bacterial isolates paired with longitudinal multiomics data enables mechanistic microbiome research.</title>
        <authorList>
            <person name="Poyet M."/>
            <person name="Groussin M."/>
            <person name="Gibbons S.M."/>
            <person name="Avila-Pacheco J."/>
            <person name="Jiang X."/>
            <person name="Kearney S.M."/>
            <person name="Perrotta A.R."/>
            <person name="Berdy B."/>
            <person name="Zhao S."/>
            <person name="Lieberman T.D."/>
            <person name="Swanson P.K."/>
            <person name="Smith M."/>
            <person name="Roesemann S."/>
            <person name="Alexander J.E."/>
            <person name="Rich S.A."/>
            <person name="Livny J."/>
            <person name="Vlamakis H."/>
            <person name="Clish C."/>
            <person name="Bullock K."/>
            <person name="Deik A."/>
            <person name="Scott J."/>
            <person name="Pierce K.A."/>
            <person name="Xavier R.J."/>
            <person name="Alm E.J."/>
        </authorList>
    </citation>
    <scope>NUCLEOTIDE SEQUENCE [LARGE SCALE GENOMIC DNA]</scope>
    <source>
        <strain evidence="1 2">BIOML-A4</strain>
    </source>
</reference>
<protein>
    <submittedName>
        <fullName evidence="1">Uncharacterized protein</fullName>
    </submittedName>
</protein>
<accession>A0A6L6LRX8</accession>
<name>A0A6L6LRX8_9FIRM</name>